<feature type="compositionally biased region" description="Low complexity" evidence="1">
    <location>
        <begin position="108"/>
        <end position="124"/>
    </location>
</feature>
<dbReference type="Gene3D" id="1.10.287.110">
    <property type="entry name" value="DnaJ domain"/>
    <property type="match status" value="1"/>
</dbReference>
<feature type="domain" description="J" evidence="2">
    <location>
        <begin position="142"/>
        <end position="209"/>
    </location>
</feature>
<evidence type="ECO:0000313" key="4">
    <source>
        <dbReference type="Proteomes" id="UP000307440"/>
    </source>
</evidence>
<dbReference type="PROSITE" id="PS50076">
    <property type="entry name" value="DNAJ_2"/>
    <property type="match status" value="1"/>
</dbReference>
<dbReference type="AlphaFoldDB" id="A0A5C3KLA0"/>
<dbReference type="InterPro" id="IPR036869">
    <property type="entry name" value="J_dom_sf"/>
</dbReference>
<dbReference type="PANTHER" id="PTHR43908">
    <property type="entry name" value="AT29763P-RELATED"/>
    <property type="match status" value="1"/>
</dbReference>
<dbReference type="STRING" id="230819.A0A5C3KLA0"/>
<keyword evidence="4" id="KW-1185">Reference proteome</keyword>
<organism evidence="3 4">
    <name type="scientific">Coprinopsis marcescibilis</name>
    <name type="common">Agaric fungus</name>
    <name type="synonym">Psathyrella marcescibilis</name>
    <dbReference type="NCBI Taxonomy" id="230819"/>
    <lineage>
        <taxon>Eukaryota</taxon>
        <taxon>Fungi</taxon>
        <taxon>Dikarya</taxon>
        <taxon>Basidiomycota</taxon>
        <taxon>Agaricomycotina</taxon>
        <taxon>Agaricomycetes</taxon>
        <taxon>Agaricomycetidae</taxon>
        <taxon>Agaricales</taxon>
        <taxon>Agaricineae</taxon>
        <taxon>Psathyrellaceae</taxon>
        <taxon>Coprinopsis</taxon>
    </lineage>
</organism>
<proteinExistence type="predicted"/>
<name>A0A5C3KLA0_COPMA</name>
<dbReference type="Pfam" id="PF00226">
    <property type="entry name" value="DnaJ"/>
    <property type="match status" value="1"/>
</dbReference>
<feature type="region of interest" description="Disordered" evidence="1">
    <location>
        <begin position="345"/>
        <end position="373"/>
    </location>
</feature>
<feature type="compositionally biased region" description="Low complexity" evidence="1">
    <location>
        <begin position="41"/>
        <end position="62"/>
    </location>
</feature>
<feature type="region of interest" description="Disordered" evidence="1">
    <location>
        <begin position="93"/>
        <end position="128"/>
    </location>
</feature>
<reference evidence="3 4" key="1">
    <citation type="journal article" date="2019" name="Nat. Ecol. Evol.">
        <title>Megaphylogeny resolves global patterns of mushroom evolution.</title>
        <authorList>
            <person name="Varga T."/>
            <person name="Krizsan K."/>
            <person name="Foldi C."/>
            <person name="Dima B."/>
            <person name="Sanchez-Garcia M."/>
            <person name="Sanchez-Ramirez S."/>
            <person name="Szollosi G.J."/>
            <person name="Szarkandi J.G."/>
            <person name="Papp V."/>
            <person name="Albert L."/>
            <person name="Andreopoulos W."/>
            <person name="Angelini C."/>
            <person name="Antonin V."/>
            <person name="Barry K.W."/>
            <person name="Bougher N.L."/>
            <person name="Buchanan P."/>
            <person name="Buyck B."/>
            <person name="Bense V."/>
            <person name="Catcheside P."/>
            <person name="Chovatia M."/>
            <person name="Cooper J."/>
            <person name="Damon W."/>
            <person name="Desjardin D."/>
            <person name="Finy P."/>
            <person name="Geml J."/>
            <person name="Haridas S."/>
            <person name="Hughes K."/>
            <person name="Justo A."/>
            <person name="Karasinski D."/>
            <person name="Kautmanova I."/>
            <person name="Kiss B."/>
            <person name="Kocsube S."/>
            <person name="Kotiranta H."/>
            <person name="LaButti K.M."/>
            <person name="Lechner B.E."/>
            <person name="Liimatainen K."/>
            <person name="Lipzen A."/>
            <person name="Lukacs Z."/>
            <person name="Mihaltcheva S."/>
            <person name="Morgado L.N."/>
            <person name="Niskanen T."/>
            <person name="Noordeloos M.E."/>
            <person name="Ohm R.A."/>
            <person name="Ortiz-Santana B."/>
            <person name="Ovrebo C."/>
            <person name="Racz N."/>
            <person name="Riley R."/>
            <person name="Savchenko A."/>
            <person name="Shiryaev A."/>
            <person name="Soop K."/>
            <person name="Spirin V."/>
            <person name="Szebenyi C."/>
            <person name="Tomsovsky M."/>
            <person name="Tulloss R.E."/>
            <person name="Uehling J."/>
            <person name="Grigoriev I.V."/>
            <person name="Vagvolgyi C."/>
            <person name="Papp T."/>
            <person name="Martin F.M."/>
            <person name="Miettinen O."/>
            <person name="Hibbett D.S."/>
            <person name="Nagy L.G."/>
        </authorList>
    </citation>
    <scope>NUCLEOTIDE SEQUENCE [LARGE SCALE GENOMIC DNA]</scope>
    <source>
        <strain evidence="3 4">CBS 121175</strain>
    </source>
</reference>
<dbReference type="CDD" id="cd06257">
    <property type="entry name" value="DnaJ"/>
    <property type="match status" value="1"/>
</dbReference>
<dbReference type="InterPro" id="IPR051100">
    <property type="entry name" value="DnaJ_subfamily_B/C"/>
</dbReference>
<dbReference type="GO" id="GO:0005789">
    <property type="term" value="C:endoplasmic reticulum membrane"/>
    <property type="evidence" value="ECO:0007669"/>
    <property type="project" value="TreeGrafter"/>
</dbReference>
<dbReference type="SMART" id="SM00271">
    <property type="entry name" value="DnaJ"/>
    <property type="match status" value="1"/>
</dbReference>
<feature type="region of interest" description="Disordered" evidence="1">
    <location>
        <begin position="41"/>
        <end position="77"/>
    </location>
</feature>
<evidence type="ECO:0000259" key="2">
    <source>
        <dbReference type="PROSITE" id="PS50076"/>
    </source>
</evidence>
<dbReference type="InterPro" id="IPR001623">
    <property type="entry name" value="DnaJ_domain"/>
</dbReference>
<evidence type="ECO:0000313" key="3">
    <source>
        <dbReference type="EMBL" id="TFK20703.1"/>
    </source>
</evidence>
<dbReference type="PANTHER" id="PTHR43908:SF3">
    <property type="entry name" value="AT29763P-RELATED"/>
    <property type="match status" value="1"/>
</dbReference>
<accession>A0A5C3KLA0</accession>
<dbReference type="GO" id="GO:0071218">
    <property type="term" value="P:cellular response to misfolded protein"/>
    <property type="evidence" value="ECO:0007669"/>
    <property type="project" value="TreeGrafter"/>
</dbReference>
<dbReference type="SUPFAM" id="SSF46565">
    <property type="entry name" value="Chaperone J-domain"/>
    <property type="match status" value="1"/>
</dbReference>
<dbReference type="GO" id="GO:0030544">
    <property type="term" value="F:Hsp70 protein binding"/>
    <property type="evidence" value="ECO:0007669"/>
    <property type="project" value="TreeGrafter"/>
</dbReference>
<dbReference type="Proteomes" id="UP000307440">
    <property type="component" value="Unassembled WGS sequence"/>
</dbReference>
<evidence type="ECO:0000256" key="1">
    <source>
        <dbReference type="SAM" id="MobiDB-lite"/>
    </source>
</evidence>
<protein>
    <submittedName>
        <fullName evidence="3">DnaJ-domain-containing protein</fullName>
    </submittedName>
</protein>
<dbReference type="EMBL" id="ML210290">
    <property type="protein sequence ID" value="TFK20703.1"/>
    <property type="molecule type" value="Genomic_DNA"/>
</dbReference>
<dbReference type="OrthoDB" id="259708at2759"/>
<gene>
    <name evidence="3" type="ORF">FA15DRAFT_673226</name>
</gene>
<sequence length="399" mass="44267">MLSYALSTGTQLATSYFHLPFDDEEDEAIKNYERKYLTWVSASSSSDENKSRNSSRAESPSTSSPPSPSSSRGCISSSSSSASLNSLASSNTSEFSDYSDSKSGFPDTESQPSSPVTSSPTSPTWKTEHDDTMISSVIQDNNLYSILGVPNLPTLDKMTLRRAYLSRSKACHPDKFPRNPLATEAFQKVAVAYDVLSTPALRRRYDERTSTSQYDVFAARPTNYAEETLRTVVLGVLNDFLDGDLEVIRSLLTAINDFNPGMKLGEEGINSILSTLHSIRERALTCRVCIYTLHTELTRLLEAQHAFSQLSYFDILGRTRLTVQLTRITVGIPLALERALNENKNRISSNAHGRARRRNGLGPHPDSSKEPHKTVLPRHALLLIRGIDVALKQMERILQ</sequence>